<dbReference type="RefSeq" id="WP_255028187.1">
    <property type="nucleotide sequence ID" value="NZ_JANDHW010000014.1"/>
</dbReference>
<evidence type="ECO:0000259" key="1">
    <source>
        <dbReference type="Pfam" id="PF00534"/>
    </source>
</evidence>
<evidence type="ECO:0000313" key="2">
    <source>
        <dbReference type="EMBL" id="MCP9612825.1"/>
    </source>
</evidence>
<dbReference type="SUPFAM" id="SSF53756">
    <property type="entry name" value="UDP-Glycosyltransferase/glycogen phosphorylase"/>
    <property type="match status" value="1"/>
</dbReference>
<comment type="caution">
    <text evidence="2">The sequence shown here is derived from an EMBL/GenBank/DDBJ whole genome shotgun (WGS) entry which is preliminary data.</text>
</comment>
<dbReference type="Gene3D" id="3.40.50.2000">
    <property type="entry name" value="Glycogen Phosphorylase B"/>
    <property type="match status" value="2"/>
</dbReference>
<dbReference type="Proteomes" id="UP001205603">
    <property type="component" value="Unassembled WGS sequence"/>
</dbReference>
<dbReference type="PANTHER" id="PTHR12526:SF630">
    <property type="entry name" value="GLYCOSYLTRANSFERASE"/>
    <property type="match status" value="1"/>
</dbReference>
<dbReference type="InterPro" id="IPR001296">
    <property type="entry name" value="Glyco_trans_1"/>
</dbReference>
<proteinExistence type="predicted"/>
<keyword evidence="3" id="KW-1185">Reference proteome</keyword>
<sequence length="389" mass="44315">MKNVCKVITGNEHGGAAMSSELLIDSLYQSQDVLLMIICLCNGEFAKKLKKKYDNSVIILQDKEPPIIGNKNLIIRSYNYSRLILWYIKVCILFEKVYLKKAFKNIHTTNNYALLVCCVCGFFNSYNLITHWRCVGGFSPIIDLLIKRVNVFICISNAVKFSFPSNLQGKCKVIYDGLEINKLEREGDLSKGKLRSYLKICDKKSIFGTIGTFSDIKCHNLLIETCRLLNEHGYRGLYHCVLIGSTPNEYCKQYLQYLKNKVYEYNLKENISFVFDYEIDKPSYIISDFDFFVGSTWFGGRGEGFGLVYVEAMAQALPLIAIAVGAAKELITSEIGILTKTNSPEELEKVIIKFFKNPDLLNKMSIQSRKKASLFDIKNTINSCINIYV</sequence>
<dbReference type="CDD" id="cd03801">
    <property type="entry name" value="GT4_PimA-like"/>
    <property type="match status" value="1"/>
</dbReference>
<dbReference type="Pfam" id="PF00534">
    <property type="entry name" value="Glycos_transf_1"/>
    <property type="match status" value="1"/>
</dbReference>
<gene>
    <name evidence="2" type="ORF">NMU02_12065</name>
</gene>
<dbReference type="EMBL" id="JANDHW010000014">
    <property type="protein sequence ID" value="MCP9612825.1"/>
    <property type="molecule type" value="Genomic_DNA"/>
</dbReference>
<protein>
    <submittedName>
        <fullName evidence="2">Glycosyltransferase family 4 protein</fullName>
    </submittedName>
</protein>
<organism evidence="2 3">
    <name type="scientific">Coprobacter tertius</name>
    <dbReference type="NCBI Taxonomy" id="2944915"/>
    <lineage>
        <taxon>Bacteria</taxon>
        <taxon>Pseudomonadati</taxon>
        <taxon>Bacteroidota</taxon>
        <taxon>Bacteroidia</taxon>
        <taxon>Bacteroidales</taxon>
        <taxon>Barnesiellaceae</taxon>
        <taxon>Coprobacter</taxon>
    </lineage>
</organism>
<accession>A0ABT1MJN7</accession>
<feature type="domain" description="Glycosyl transferase family 1" evidence="1">
    <location>
        <begin position="197"/>
        <end position="370"/>
    </location>
</feature>
<reference evidence="2 3" key="1">
    <citation type="submission" date="2022-07" db="EMBL/GenBank/DDBJ databases">
        <title>Fecal culturing of patients with breast cancer.</title>
        <authorList>
            <person name="Teng N.M.Y."/>
            <person name="Kiu R."/>
            <person name="Evans R."/>
            <person name="Baker D.J."/>
            <person name="Zenner C."/>
            <person name="Robinson S.D."/>
            <person name="Hall L.J."/>
        </authorList>
    </citation>
    <scope>NUCLEOTIDE SEQUENCE [LARGE SCALE GENOMIC DNA]</scope>
    <source>
        <strain evidence="2 3">LH1063</strain>
    </source>
</reference>
<dbReference type="PANTHER" id="PTHR12526">
    <property type="entry name" value="GLYCOSYLTRANSFERASE"/>
    <property type="match status" value="1"/>
</dbReference>
<name>A0ABT1MJN7_9BACT</name>
<evidence type="ECO:0000313" key="3">
    <source>
        <dbReference type="Proteomes" id="UP001205603"/>
    </source>
</evidence>